<feature type="compositionally biased region" description="Basic and acidic residues" evidence="1">
    <location>
        <begin position="841"/>
        <end position="865"/>
    </location>
</feature>
<feature type="compositionally biased region" description="Basic and acidic residues" evidence="1">
    <location>
        <begin position="811"/>
        <end position="829"/>
    </location>
</feature>
<feature type="compositionally biased region" description="Polar residues" evidence="1">
    <location>
        <begin position="866"/>
        <end position="877"/>
    </location>
</feature>
<reference evidence="2 3" key="1">
    <citation type="journal article" date="2012" name="Nat. Commun.">
        <title>A multi-omic map of the lipid-producing yeast Rhodosporidium toruloides.</title>
        <authorList>
            <person name="Zhu Z."/>
            <person name="Zhang S."/>
            <person name="Liu H."/>
            <person name="Shen H."/>
            <person name="Lin X."/>
            <person name="Yang F."/>
            <person name="Zhou Y.J."/>
            <person name="Jin G."/>
            <person name="Ye M."/>
            <person name="Zou H."/>
            <person name="Zou H."/>
            <person name="Zhao Z.K."/>
        </authorList>
    </citation>
    <scope>NUCLEOTIDE SEQUENCE [LARGE SCALE GENOMIC DNA]</scope>
    <source>
        <strain evidence="2 3">NP11</strain>
    </source>
</reference>
<proteinExistence type="predicted"/>
<feature type="compositionally biased region" description="Low complexity" evidence="1">
    <location>
        <begin position="786"/>
        <end position="810"/>
    </location>
</feature>
<feature type="region of interest" description="Disordered" evidence="1">
    <location>
        <begin position="753"/>
        <end position="916"/>
    </location>
</feature>
<accession>M7XYM4</accession>
<dbReference type="AlphaFoldDB" id="M7XYM4"/>
<dbReference type="GeneID" id="27367144"/>
<keyword evidence="3" id="KW-1185">Reference proteome</keyword>
<dbReference type="OrthoDB" id="2528125at2759"/>
<feature type="compositionally biased region" description="Acidic residues" evidence="1">
    <location>
        <begin position="899"/>
        <end position="909"/>
    </location>
</feature>
<organism evidence="2 3">
    <name type="scientific">Rhodotorula toruloides (strain NP11)</name>
    <name type="common">Yeast</name>
    <name type="synonym">Rhodosporidium toruloides</name>
    <dbReference type="NCBI Taxonomy" id="1130832"/>
    <lineage>
        <taxon>Eukaryota</taxon>
        <taxon>Fungi</taxon>
        <taxon>Dikarya</taxon>
        <taxon>Basidiomycota</taxon>
        <taxon>Pucciniomycotina</taxon>
        <taxon>Microbotryomycetes</taxon>
        <taxon>Sporidiobolales</taxon>
        <taxon>Sporidiobolaceae</taxon>
        <taxon>Rhodotorula</taxon>
    </lineage>
</organism>
<sequence length="916" mass="99773">MAGLAKQSALESFQRFTSRASGLSKFKRTEEERVCPRLMSQPLLGPYATSSALSAKHYQLVTAVESAPDDEAVNGVLVDACRRIRDSWVKTAPTPTKASHDLVFLLYCRTQRRDPSLAPDEAALLEGEWALPTAVLLAGGGRLRERQIGYRACAELFPPAFHPLKLLLINTISHDVSVPPSDDDADKRWSMALRAVGSPNIVSPELLSAVQAQIFDLLAARTVAESIKRLALATALSVVQCAKDEKLDGASALTAQTRARVLSLLLPPPPSSASTSSRQHHSHHSPASVTLLAALSSAIAPSSPIHPILPSAKDRIQLHASLLDRVLDTLDINDTSRSVWAVERALRNLAAELERLDAAEADAVDAPMELLWRAVDRLRRIGTALAEGAIVSALRLLPFFRDSVSTSPNTFDELLSRIQVRLVRPESSAQLLFALQSLALLPPSRWTTPPSDSIPLRRSTWGEREWAAILASLDSPDSTVRLSGLALVRRVDPNLVKLHYERLLSSLTSDDTHASATSFGSGASRKKRRGWIKQRDEVVERVLEILPFSPDSTTGRTASPSSPKSPRLPSASSLLALLSRPELDIPPTLPLPSLVLPVLSFFRDAPPSQQLFFAQQLVFDAEEQWKKSLIAGLWVAGTAHVLRDEEAERAAESLLAWLIDSSADLALVELLQEPLLFLVLRLIALNPSCTFLRVQNAIFRAEPSFASSKTHHLVAKLETALRDSEERQALIKAGTATADRSLADFSARIIPTPPIESSPSYTESHASSPALSSHRSRLFHPPSAPTPSSAPSSPLTTTDQVSSPRAPRSARALERERADLRRERGDRGGRGSGSRMVQSLMEREALSLEHDERGQGEGAEDERTSSKNALEWQSLSSGVGLETGAGDSQREERETSGEPPDDLLIELETLDPFRRA</sequence>
<dbReference type="RefSeq" id="XP_016276522.1">
    <property type="nucleotide sequence ID" value="XM_016416803.1"/>
</dbReference>
<dbReference type="EMBL" id="KB722643">
    <property type="protein sequence ID" value="EMS25403.1"/>
    <property type="molecule type" value="Genomic_DNA"/>
</dbReference>
<feature type="compositionally biased region" description="Low complexity" evidence="1">
    <location>
        <begin position="558"/>
        <end position="569"/>
    </location>
</feature>
<name>M7XYM4_RHOT1</name>
<evidence type="ECO:0000313" key="3">
    <source>
        <dbReference type="Proteomes" id="UP000016926"/>
    </source>
</evidence>
<dbReference type="Proteomes" id="UP000016926">
    <property type="component" value="Unassembled WGS sequence"/>
</dbReference>
<dbReference type="HOGENOM" id="CLU_317868_0_0_1"/>
<dbReference type="Gene3D" id="1.25.10.10">
    <property type="entry name" value="Leucine-rich Repeat Variant"/>
    <property type="match status" value="1"/>
</dbReference>
<evidence type="ECO:0000256" key="1">
    <source>
        <dbReference type="SAM" id="MobiDB-lite"/>
    </source>
</evidence>
<gene>
    <name evidence="2" type="ORF">RHTO_03131</name>
</gene>
<feature type="region of interest" description="Disordered" evidence="1">
    <location>
        <begin position="550"/>
        <end position="569"/>
    </location>
</feature>
<evidence type="ECO:0000313" key="2">
    <source>
        <dbReference type="EMBL" id="EMS25403.1"/>
    </source>
</evidence>
<protein>
    <submittedName>
        <fullName evidence="2">Armadillo-like helical domain containing protein</fullName>
    </submittedName>
</protein>
<dbReference type="InterPro" id="IPR011989">
    <property type="entry name" value="ARM-like"/>
</dbReference>